<dbReference type="Proteomes" id="UP000265020">
    <property type="component" value="Unassembled WGS sequence"/>
</dbReference>
<name>A0A3Q2CGQ0_CYPVA</name>
<dbReference type="OMA" id="NRWKQFT"/>
<keyword evidence="4" id="KW-1185">Reference proteome</keyword>
<protein>
    <submittedName>
        <fullName evidence="3">Coiled-coil domain containing 191</fullName>
    </submittedName>
</protein>
<reference evidence="3" key="1">
    <citation type="submission" date="2025-08" db="UniProtKB">
        <authorList>
            <consortium name="Ensembl"/>
        </authorList>
    </citation>
    <scope>IDENTIFICATION</scope>
</reference>
<feature type="coiled-coil region" evidence="1">
    <location>
        <begin position="465"/>
        <end position="500"/>
    </location>
</feature>
<sequence length="772" mass="91741">QNNGPKTSKKEKKNCIHTSHYSCLCPQRVEMASEFAISEVFSLRKPQSGVNRGAELLQSSEELMDHDDAYSEAQALLDNWLSDKLRTELDMEDKDDQKGHVENTQSTAIACPQLTPIAYKRFDDLYSCLVEEEEQFAVQSFLQDLRGQELLDSGTKKGLSLDDRERLKRFRNPIVTMEARHQQVRENRARREAEKQRKQMEKEEQRDARKEAKRREKEEEMRRKQQEHREEEMVQQEMIRLRKLKEEKKSQEHFARLRYCLHRHLSGWYSLVLKRRLHIGKAEALCDWRRQLKAWQAWRAVVWAEHNQREAARTEEQLRTEKRQNQLAVESDRRRLLRRFLNEWQLWCRTEKSQRELLAQQHETKAKMGALINAASTGKLPRMHVFFSPCLQYFLLKDPCAAENEVLNASNGHQDKNSVAEVGRPLQPWQVTRRHTAPTTAQLHHAHGRTRENRVLGSECRSESRKAVQQQIIAQQRKLLKEQQEQIAQLKEKQSIMGLELDMEKAAQLTQLKAVREEKSCSFGPGGKLLCLSEAMETRARQRAERRQEIEEIKRRKEEAKLVRRATPSKQCPSVSVQREAERQRLLKRHQDLMRVACQHRNRTLLSHRGLAPWKRLIQLKHANMEMAETHHNLLLLRRCTLGWLQFARESLCEKEASADRLHQHFLLRRSLNGWKRLGELRIIQEERAEHFYRIRTLRRFLLALLQHVSQERLVKWDRRTLAQEHHDRSRCFQAWRQLPCVLRKEREREVRREKLSRKVAELLPDFCLHPL</sequence>
<dbReference type="Ensembl" id="ENSCVAT00000008633.1">
    <property type="protein sequence ID" value="ENSCVAP00000004266.1"/>
    <property type="gene ID" value="ENSCVAG00000005566.1"/>
</dbReference>
<evidence type="ECO:0000313" key="4">
    <source>
        <dbReference type="Proteomes" id="UP000265020"/>
    </source>
</evidence>
<organism evidence="3 4">
    <name type="scientific">Cyprinodon variegatus</name>
    <name type="common">Sheepshead minnow</name>
    <dbReference type="NCBI Taxonomy" id="28743"/>
    <lineage>
        <taxon>Eukaryota</taxon>
        <taxon>Metazoa</taxon>
        <taxon>Chordata</taxon>
        <taxon>Craniata</taxon>
        <taxon>Vertebrata</taxon>
        <taxon>Euteleostomi</taxon>
        <taxon>Actinopterygii</taxon>
        <taxon>Neopterygii</taxon>
        <taxon>Teleostei</taxon>
        <taxon>Neoteleostei</taxon>
        <taxon>Acanthomorphata</taxon>
        <taxon>Ovalentaria</taxon>
        <taxon>Atherinomorphae</taxon>
        <taxon>Cyprinodontiformes</taxon>
        <taxon>Cyprinodontidae</taxon>
        <taxon>Cyprinodon</taxon>
    </lineage>
</organism>
<dbReference type="AlphaFoldDB" id="A0A3Q2CGQ0"/>
<keyword evidence="1" id="KW-0175">Coiled coil</keyword>
<evidence type="ECO:0000256" key="2">
    <source>
        <dbReference type="SAM" id="MobiDB-lite"/>
    </source>
</evidence>
<evidence type="ECO:0000256" key="1">
    <source>
        <dbReference type="SAM" id="Coils"/>
    </source>
</evidence>
<feature type="coiled-coil region" evidence="1">
    <location>
        <begin position="532"/>
        <end position="563"/>
    </location>
</feature>
<dbReference type="PANTHER" id="PTHR22028">
    <property type="entry name" value="SFI1 SPINDLE BODY DOMAIN-CONTAINING PROTEIN-RELATED"/>
    <property type="match status" value="1"/>
</dbReference>
<proteinExistence type="predicted"/>
<reference evidence="3" key="2">
    <citation type="submission" date="2025-09" db="UniProtKB">
        <authorList>
            <consortium name="Ensembl"/>
        </authorList>
    </citation>
    <scope>IDENTIFICATION</scope>
</reference>
<dbReference type="GeneTree" id="ENSGT00940000154110"/>
<dbReference type="PANTHER" id="PTHR22028:SF5">
    <property type="entry name" value="COILED-COIL DOMAIN-CONTAINING PROTEIN 191"/>
    <property type="match status" value="1"/>
</dbReference>
<accession>A0A3Q2CGQ0</accession>
<dbReference type="InterPro" id="IPR052270">
    <property type="entry name" value="CACF_protein"/>
</dbReference>
<feature type="region of interest" description="Disordered" evidence="2">
    <location>
        <begin position="178"/>
        <end position="232"/>
    </location>
</feature>
<evidence type="ECO:0000313" key="3">
    <source>
        <dbReference type="Ensembl" id="ENSCVAP00000004266.1"/>
    </source>
</evidence>